<dbReference type="SUPFAM" id="SSF54637">
    <property type="entry name" value="Thioesterase/thiol ester dehydrase-isomerase"/>
    <property type="match status" value="1"/>
</dbReference>
<organism evidence="1">
    <name type="scientific">Caldiarchaeum subterraneum</name>
    <dbReference type="NCBI Taxonomy" id="311458"/>
    <lineage>
        <taxon>Archaea</taxon>
        <taxon>Nitrososphaerota</taxon>
        <taxon>Candidatus Caldarchaeales</taxon>
        <taxon>Candidatus Caldarchaeaceae</taxon>
        <taxon>Candidatus Caldarchaeum</taxon>
    </lineage>
</organism>
<comment type="caution">
    <text evidence="1">The sequence shown here is derived from an EMBL/GenBank/DDBJ whole genome shotgun (WGS) entry which is preliminary data.</text>
</comment>
<dbReference type="Pfam" id="PF13279">
    <property type="entry name" value="4HBT_2"/>
    <property type="match status" value="1"/>
</dbReference>
<protein>
    <submittedName>
        <fullName evidence="1">Acyl-CoA thioesterase</fullName>
    </submittedName>
</protein>
<dbReference type="CDD" id="cd00586">
    <property type="entry name" value="4HBT"/>
    <property type="match status" value="1"/>
</dbReference>
<dbReference type="EMBL" id="DRWN01000010">
    <property type="protein sequence ID" value="HHK67685.1"/>
    <property type="molecule type" value="Genomic_DNA"/>
</dbReference>
<proteinExistence type="predicted"/>
<evidence type="ECO:0000313" key="1">
    <source>
        <dbReference type="EMBL" id="HHK67685.1"/>
    </source>
</evidence>
<dbReference type="AlphaFoldDB" id="A0A7C5L6E3"/>
<gene>
    <name evidence="1" type="ORF">ENM11_00820</name>
</gene>
<accession>A0A7C5L6E3</accession>
<name>A0A7C5L6E3_CALS0</name>
<sequence length="143" mass="16690">MTMHVERFRIGFQDTDSTARVYFTSYVRWFDIAFIEYLRRNNVVFDSVGGLVQNGERLDKTLVIGEYGCRIMKPSKYDDLVEVHVNIRETTNKVVTVDFVLKDAGDGEELASGWIKYVCVSLENKRSAEFPKMLKEMFERGRR</sequence>
<reference evidence="1" key="1">
    <citation type="journal article" date="2020" name="mSystems">
        <title>Genome- and Community-Level Interaction Insights into Carbon Utilization and Element Cycling Functions of Hydrothermarchaeota in Hydrothermal Sediment.</title>
        <authorList>
            <person name="Zhou Z."/>
            <person name="Liu Y."/>
            <person name="Xu W."/>
            <person name="Pan J."/>
            <person name="Luo Z.H."/>
            <person name="Li M."/>
        </authorList>
    </citation>
    <scope>NUCLEOTIDE SEQUENCE [LARGE SCALE GENOMIC DNA]</scope>
    <source>
        <strain evidence="1">SpSt-1056</strain>
    </source>
</reference>
<dbReference type="Gene3D" id="3.10.129.10">
    <property type="entry name" value="Hotdog Thioesterase"/>
    <property type="match status" value="1"/>
</dbReference>
<dbReference type="InterPro" id="IPR029069">
    <property type="entry name" value="HotDog_dom_sf"/>
</dbReference>